<reference evidence="2 3" key="1">
    <citation type="submission" date="2016-10" db="EMBL/GenBank/DDBJ databases">
        <authorList>
            <person name="de Groot N.N."/>
        </authorList>
    </citation>
    <scope>NUCLEOTIDE SEQUENCE [LARGE SCALE GENOMIC DNA]</scope>
    <source>
        <strain evidence="2 3">DSM 23842</strain>
    </source>
</reference>
<gene>
    <name evidence="2" type="ORF">SAMN04487990_11556</name>
</gene>
<dbReference type="STRING" id="283786.SAMN04487990_11556"/>
<feature type="signal peptide" evidence="1">
    <location>
        <begin position="1"/>
        <end position="19"/>
    </location>
</feature>
<dbReference type="AlphaFoldDB" id="A0A1H4BND4"/>
<dbReference type="Proteomes" id="UP000198846">
    <property type="component" value="Unassembled WGS sequence"/>
</dbReference>
<dbReference type="OrthoDB" id="1436952at2"/>
<keyword evidence="3" id="KW-1185">Reference proteome</keyword>
<sequence>MKHFLCIISVLCCVCTSYAQDTGRVEVSGQIYVAIDDVENVTVYNASTNKGAITDSEGAFKIVVGLNDEIQVSALQLKPFKTKITEEVVANKSLKIYLVEQINSLAEVVLLPYNLTGHLETDVANVKVVDPLVFSFGSFENFEMPPDYKTKVENIAMNQGQIRYQADFVAILSGLVGLLVKNKKKGVQEQQNPRLETPISIWADAFSEDYYIANFNIPKENVSEFVSFLERQNGPEQLLQDENEMQRIDFLHQQSELFLKGLND</sequence>
<dbReference type="RefSeq" id="WP_143034154.1">
    <property type="nucleotide sequence ID" value="NZ_FNQK01000015.1"/>
</dbReference>
<dbReference type="Pfam" id="PF13715">
    <property type="entry name" value="CarbopepD_reg_2"/>
    <property type="match status" value="1"/>
</dbReference>
<protein>
    <recommendedName>
        <fullName evidence="4">CarboxypepD_reg-like domain-containing protein</fullName>
    </recommendedName>
</protein>
<feature type="chain" id="PRO_5011668005" description="CarboxypepD_reg-like domain-containing protein" evidence="1">
    <location>
        <begin position="20"/>
        <end position="264"/>
    </location>
</feature>
<dbReference type="EMBL" id="FNQK01000015">
    <property type="protein sequence ID" value="SEA49640.1"/>
    <property type="molecule type" value="Genomic_DNA"/>
</dbReference>
<dbReference type="InterPro" id="IPR008969">
    <property type="entry name" value="CarboxyPept-like_regulatory"/>
</dbReference>
<accession>A0A1H4BND4</accession>
<evidence type="ECO:0000313" key="3">
    <source>
        <dbReference type="Proteomes" id="UP000198846"/>
    </source>
</evidence>
<evidence type="ECO:0000256" key="1">
    <source>
        <dbReference type="SAM" id="SignalP"/>
    </source>
</evidence>
<keyword evidence="1" id="KW-0732">Signal</keyword>
<name>A0A1H4BND4_BIZPA</name>
<dbReference type="SUPFAM" id="SSF49464">
    <property type="entry name" value="Carboxypeptidase regulatory domain-like"/>
    <property type="match status" value="1"/>
</dbReference>
<evidence type="ECO:0000313" key="2">
    <source>
        <dbReference type="EMBL" id="SEA49640.1"/>
    </source>
</evidence>
<evidence type="ECO:0008006" key="4">
    <source>
        <dbReference type="Google" id="ProtNLM"/>
    </source>
</evidence>
<proteinExistence type="predicted"/>
<organism evidence="2 3">
    <name type="scientific">Bizionia paragorgiae</name>
    <dbReference type="NCBI Taxonomy" id="283786"/>
    <lineage>
        <taxon>Bacteria</taxon>
        <taxon>Pseudomonadati</taxon>
        <taxon>Bacteroidota</taxon>
        <taxon>Flavobacteriia</taxon>
        <taxon>Flavobacteriales</taxon>
        <taxon>Flavobacteriaceae</taxon>
        <taxon>Bizionia</taxon>
    </lineage>
</organism>